<dbReference type="GO" id="GO:0005886">
    <property type="term" value="C:plasma membrane"/>
    <property type="evidence" value="ECO:0007669"/>
    <property type="project" value="UniProtKB-SubCell"/>
</dbReference>
<evidence type="ECO:0000256" key="1">
    <source>
        <dbReference type="ARBA" id="ARBA00004651"/>
    </source>
</evidence>
<evidence type="ECO:0000256" key="6">
    <source>
        <dbReference type="ARBA" id="ARBA00022989"/>
    </source>
</evidence>
<feature type="transmembrane region" description="Helical" evidence="8">
    <location>
        <begin position="121"/>
        <end position="138"/>
    </location>
</feature>
<evidence type="ECO:0000313" key="11">
    <source>
        <dbReference type="Proteomes" id="UP000440694"/>
    </source>
</evidence>
<dbReference type="SUPFAM" id="SSF103473">
    <property type="entry name" value="MFS general substrate transporter"/>
    <property type="match status" value="1"/>
</dbReference>
<keyword evidence="8" id="KW-0997">Cell inner membrane</keyword>
<feature type="transmembrane region" description="Helical" evidence="8">
    <location>
        <begin position="180"/>
        <end position="198"/>
    </location>
</feature>
<proteinExistence type="inferred from homology"/>
<dbReference type="RefSeq" id="WP_154738917.1">
    <property type="nucleotide sequence ID" value="NZ_WMBQ01000001.1"/>
</dbReference>
<dbReference type="InterPro" id="IPR020846">
    <property type="entry name" value="MFS_dom"/>
</dbReference>
<feature type="domain" description="Major facilitator superfamily (MFS) profile" evidence="9">
    <location>
        <begin position="25"/>
        <end position="407"/>
    </location>
</feature>
<evidence type="ECO:0000256" key="7">
    <source>
        <dbReference type="ARBA" id="ARBA00023136"/>
    </source>
</evidence>
<sequence length="413" mass="42847">MSTPDARRYAVPAAAGANSMSRGEFIGLVAMMMSLTAMAVDVMLPALPQIGEALHVADPNDRQSVVIIYMLGFSVGQLAYGRLSDRYGRRPVLMAGMAIFIVGSLLASLATGFGALLAARAVQGLGAAAPRVLAIAIVRDRFSGRQMARVMSFAMAVFIIIPVLAPAMGQGVLAFGTWRHVFDLLLVAGVIVALWAALRLPETSHTERSGPLPLGQSIRLAIGTPQTIGYGFGGGLVFGSVLAYVASAQQVFVDVYDLGAGFPIAFGAIALTIGTASLTNARLVERLGMRRVSHTALVGFIILSAILAVVAYAGLADVVVFIGMMMALFFLFGLVAPNFNALAMEPQGDNAGMASSVVGFVSTAAGALAGGIIGHLFNGTVLPLALGFLALSLLAFAVVVWIEGPRGVFHPGR</sequence>
<protein>
    <recommendedName>
        <fullName evidence="8">Bcr/CflA family efflux transporter</fullName>
    </recommendedName>
</protein>
<keyword evidence="6 8" id="KW-1133">Transmembrane helix</keyword>
<dbReference type="CDD" id="cd17320">
    <property type="entry name" value="MFS_MdfA_MDR_like"/>
    <property type="match status" value="1"/>
</dbReference>
<dbReference type="Pfam" id="PF07690">
    <property type="entry name" value="MFS_1"/>
    <property type="match status" value="1"/>
</dbReference>
<dbReference type="InterPro" id="IPR004812">
    <property type="entry name" value="Efflux_drug-R_Bcr/CmlA"/>
</dbReference>
<dbReference type="Gene3D" id="1.20.1720.10">
    <property type="entry name" value="Multidrug resistance protein D"/>
    <property type="match status" value="1"/>
</dbReference>
<keyword evidence="3 8" id="KW-0813">Transport</keyword>
<evidence type="ECO:0000313" key="10">
    <source>
        <dbReference type="EMBL" id="MTD94499.1"/>
    </source>
</evidence>
<feature type="transmembrane region" description="Helical" evidence="8">
    <location>
        <begin position="150"/>
        <end position="168"/>
    </location>
</feature>
<feature type="transmembrane region" description="Helical" evidence="8">
    <location>
        <begin position="380"/>
        <end position="402"/>
    </location>
</feature>
<dbReference type="PANTHER" id="PTHR23501">
    <property type="entry name" value="MAJOR FACILITATOR SUPERFAMILY"/>
    <property type="match status" value="1"/>
</dbReference>
<evidence type="ECO:0000256" key="3">
    <source>
        <dbReference type="ARBA" id="ARBA00022448"/>
    </source>
</evidence>
<dbReference type="NCBIfam" id="TIGR00710">
    <property type="entry name" value="efflux_Bcr_CflA"/>
    <property type="match status" value="1"/>
</dbReference>
<evidence type="ECO:0000256" key="4">
    <source>
        <dbReference type="ARBA" id="ARBA00022475"/>
    </source>
</evidence>
<evidence type="ECO:0000256" key="5">
    <source>
        <dbReference type="ARBA" id="ARBA00022692"/>
    </source>
</evidence>
<feature type="transmembrane region" description="Helical" evidence="8">
    <location>
        <begin position="258"/>
        <end position="280"/>
    </location>
</feature>
<comment type="similarity">
    <text evidence="2 8">Belongs to the major facilitator superfamily. Bcr/CmlA family.</text>
</comment>
<dbReference type="AlphaFoldDB" id="A0A6I3KJE1"/>
<feature type="transmembrane region" description="Helical" evidence="8">
    <location>
        <begin position="64"/>
        <end position="80"/>
    </location>
</feature>
<evidence type="ECO:0000256" key="2">
    <source>
        <dbReference type="ARBA" id="ARBA00006236"/>
    </source>
</evidence>
<dbReference type="Proteomes" id="UP000440694">
    <property type="component" value="Unassembled WGS sequence"/>
</dbReference>
<reference evidence="10 11" key="1">
    <citation type="submission" date="2019-11" db="EMBL/GenBank/DDBJ databases">
        <title>Identification of a novel strain.</title>
        <authorList>
            <person name="Xu Q."/>
            <person name="Wang G."/>
        </authorList>
    </citation>
    <scope>NUCLEOTIDE SEQUENCE [LARGE SCALE GENOMIC DNA]</scope>
    <source>
        <strain evidence="11">xq</strain>
    </source>
</reference>
<feature type="transmembrane region" description="Helical" evidence="8">
    <location>
        <begin position="227"/>
        <end position="246"/>
    </location>
</feature>
<dbReference type="EMBL" id="WMBQ01000001">
    <property type="protein sequence ID" value="MTD94499.1"/>
    <property type="molecule type" value="Genomic_DNA"/>
</dbReference>
<dbReference type="InterPro" id="IPR011701">
    <property type="entry name" value="MFS"/>
</dbReference>
<feature type="transmembrane region" description="Helical" evidence="8">
    <location>
        <begin position="351"/>
        <end position="374"/>
    </location>
</feature>
<keyword evidence="4" id="KW-1003">Cell membrane</keyword>
<name>A0A6I3KJE1_9HYPH</name>
<dbReference type="PROSITE" id="PS50850">
    <property type="entry name" value="MFS"/>
    <property type="match status" value="1"/>
</dbReference>
<feature type="transmembrane region" description="Helical" evidence="8">
    <location>
        <begin position="25"/>
        <end position="44"/>
    </location>
</feature>
<dbReference type="GO" id="GO:0042910">
    <property type="term" value="F:xenobiotic transmembrane transporter activity"/>
    <property type="evidence" value="ECO:0007669"/>
    <property type="project" value="InterPro"/>
</dbReference>
<comment type="caution">
    <text evidence="10">The sequence shown here is derived from an EMBL/GenBank/DDBJ whole genome shotgun (WGS) entry which is preliminary data.</text>
</comment>
<dbReference type="GO" id="GO:1990961">
    <property type="term" value="P:xenobiotic detoxification by transmembrane export across the plasma membrane"/>
    <property type="evidence" value="ECO:0007669"/>
    <property type="project" value="InterPro"/>
</dbReference>
<organism evidence="10 11">
    <name type="scientific">Hyphomicrobium album</name>
    <dbReference type="NCBI Taxonomy" id="2665159"/>
    <lineage>
        <taxon>Bacteria</taxon>
        <taxon>Pseudomonadati</taxon>
        <taxon>Pseudomonadota</taxon>
        <taxon>Alphaproteobacteria</taxon>
        <taxon>Hyphomicrobiales</taxon>
        <taxon>Hyphomicrobiaceae</taxon>
        <taxon>Hyphomicrobium</taxon>
    </lineage>
</organism>
<accession>A0A6I3KJE1</accession>
<feature type="transmembrane region" description="Helical" evidence="8">
    <location>
        <begin position="318"/>
        <end position="339"/>
    </location>
</feature>
<keyword evidence="7 8" id="KW-0472">Membrane</keyword>
<keyword evidence="11" id="KW-1185">Reference proteome</keyword>
<dbReference type="PANTHER" id="PTHR23501:SF191">
    <property type="entry name" value="VACUOLAR BASIC AMINO ACID TRANSPORTER 4"/>
    <property type="match status" value="1"/>
</dbReference>
<keyword evidence="5 8" id="KW-0812">Transmembrane</keyword>
<feature type="transmembrane region" description="Helical" evidence="8">
    <location>
        <begin position="92"/>
        <end position="115"/>
    </location>
</feature>
<evidence type="ECO:0000259" key="9">
    <source>
        <dbReference type="PROSITE" id="PS50850"/>
    </source>
</evidence>
<comment type="subcellular location">
    <subcellularLocation>
        <location evidence="8">Cell inner membrane</location>
        <topology evidence="8">Multi-pass membrane protein</topology>
    </subcellularLocation>
    <subcellularLocation>
        <location evidence="1">Cell membrane</location>
        <topology evidence="1">Multi-pass membrane protein</topology>
    </subcellularLocation>
</comment>
<feature type="transmembrane region" description="Helical" evidence="8">
    <location>
        <begin position="292"/>
        <end position="312"/>
    </location>
</feature>
<dbReference type="InterPro" id="IPR036259">
    <property type="entry name" value="MFS_trans_sf"/>
</dbReference>
<evidence type="ECO:0000256" key="8">
    <source>
        <dbReference type="RuleBase" id="RU365088"/>
    </source>
</evidence>
<gene>
    <name evidence="10" type="ORF">GIW81_09145</name>
</gene>